<keyword evidence="6" id="KW-0732">Signal</keyword>
<reference evidence="9" key="2">
    <citation type="submission" date="2023-08" db="EMBL/GenBank/DDBJ databases">
        <title>Identification and characterization of horizontal gene transfer across gut microbiota members of farm animals based on homology search.</title>
        <authorList>
            <person name="Schwarzerova J."/>
            <person name="Nykrynova M."/>
            <person name="Jureckova K."/>
            <person name="Cejkova D."/>
            <person name="Rychlik I."/>
        </authorList>
    </citation>
    <scope>NUCLEOTIDE SEQUENCE</scope>
    <source>
        <strain evidence="9">ET15</strain>
        <strain evidence="8">ET37</strain>
    </source>
</reference>
<feature type="chain" id="PRO_5043812613" evidence="6">
    <location>
        <begin position="21"/>
        <end position="362"/>
    </location>
</feature>
<dbReference type="InterPro" id="IPR013783">
    <property type="entry name" value="Ig-like_fold"/>
</dbReference>
<dbReference type="Pfam" id="PF22544">
    <property type="entry name" value="HYDIN_VesB_CFA65-like_Ig"/>
    <property type="match status" value="1"/>
</dbReference>
<dbReference type="Pfam" id="PF07610">
    <property type="entry name" value="DUF1573"/>
    <property type="match status" value="1"/>
</dbReference>
<feature type="signal peptide" evidence="6">
    <location>
        <begin position="1"/>
        <end position="20"/>
    </location>
</feature>
<keyword evidence="4" id="KW-0969">Cilium</keyword>
<accession>A0AAW7JLZ1</accession>
<gene>
    <name evidence="8" type="ORF">QVN81_09440</name>
    <name evidence="9" type="ORF">QVN84_06225</name>
</gene>
<evidence type="ECO:0000256" key="3">
    <source>
        <dbReference type="ARBA" id="ARBA00022490"/>
    </source>
</evidence>
<evidence type="ECO:0000256" key="4">
    <source>
        <dbReference type="ARBA" id="ARBA00023069"/>
    </source>
</evidence>
<comment type="subcellular location">
    <subcellularLocation>
        <location evidence="1">Cell projection</location>
        <location evidence="1">Cilium</location>
    </subcellularLocation>
    <subcellularLocation>
        <location evidence="2">Cytoplasm</location>
    </subcellularLocation>
</comment>
<evidence type="ECO:0000256" key="2">
    <source>
        <dbReference type="ARBA" id="ARBA00004496"/>
    </source>
</evidence>
<keyword evidence="3" id="KW-0963">Cytoplasm</keyword>
<keyword evidence="10" id="KW-1185">Reference proteome</keyword>
<evidence type="ECO:0000313" key="9">
    <source>
        <dbReference type="EMBL" id="MDN0025116.1"/>
    </source>
</evidence>
<dbReference type="AlphaFoldDB" id="A0AAW7JLZ1"/>
<dbReference type="GO" id="GO:0005737">
    <property type="term" value="C:cytoplasm"/>
    <property type="evidence" value="ECO:0007669"/>
    <property type="project" value="UniProtKB-SubCell"/>
</dbReference>
<dbReference type="Proteomes" id="UP001168478">
    <property type="component" value="Unassembled WGS sequence"/>
</dbReference>
<evidence type="ECO:0000313" key="11">
    <source>
        <dbReference type="Proteomes" id="UP001168478"/>
    </source>
</evidence>
<evidence type="ECO:0000256" key="6">
    <source>
        <dbReference type="SAM" id="SignalP"/>
    </source>
</evidence>
<evidence type="ECO:0000313" key="10">
    <source>
        <dbReference type="Proteomes" id="UP001167831"/>
    </source>
</evidence>
<dbReference type="RefSeq" id="WP_289825667.1">
    <property type="nucleotide sequence ID" value="NZ_JAUEIE010000009.1"/>
</dbReference>
<evidence type="ECO:0000313" key="8">
    <source>
        <dbReference type="EMBL" id="MDN0023240.1"/>
    </source>
</evidence>
<sequence>MNKTIIVLAVLAALSPEAQAQDLVAASDVVDCGQVEYNVPVTAEFELRNNGHRSMRISDVQTSCGCMAAEFPHKDIPAGEKFMVRVTFDSRQMGHFDKYADVCTEGSDERLMLRMKGVVVREVKDYSGDYPYTIGTLLADRNTLEFNDVNNGETPQLRIHIRNVGGETAEPVVMHLPDYLEADVSPSRIKSGRAGVVTITLDSRKLNDLGLTETKVFLGNKPGDKVDSDKEISVTAVLLPQFDDMSDAELALAPVIEVSEKELNLGAADGKKKLKGTVMIKNNGRSELRINNLQMFSSALSVSLNKSVLDPGEEAKLKITANVERMRKSRSEPKVLMITNDPKNPKVVINVKVDGVERTDKK</sequence>
<dbReference type="InterPro" id="IPR053879">
    <property type="entry name" value="HYDIN_VesB_CFA65-like_Ig"/>
</dbReference>
<dbReference type="Gene3D" id="2.60.40.10">
    <property type="entry name" value="Immunoglobulins"/>
    <property type="match status" value="3"/>
</dbReference>
<proteinExistence type="predicted"/>
<evidence type="ECO:0000256" key="1">
    <source>
        <dbReference type="ARBA" id="ARBA00004138"/>
    </source>
</evidence>
<keyword evidence="5" id="KW-0966">Cell projection</keyword>
<reference evidence="9" key="1">
    <citation type="submission" date="2023-06" db="EMBL/GenBank/DDBJ databases">
        <authorList>
            <person name="Zeman M."/>
            <person name="Kubasova T."/>
            <person name="Jahodarova E."/>
            <person name="Nykrynova M."/>
            <person name="Rychlik I."/>
        </authorList>
    </citation>
    <scope>NUCLEOTIDE SEQUENCE</scope>
    <source>
        <strain evidence="9">ET15</strain>
        <strain evidence="8">ET37</strain>
    </source>
</reference>
<organism evidence="9 11">
    <name type="scientific">Leyella lascolaii</name>
    <dbReference type="NCBI Taxonomy" id="1776379"/>
    <lineage>
        <taxon>Bacteria</taxon>
        <taxon>Pseudomonadati</taxon>
        <taxon>Bacteroidota</taxon>
        <taxon>Bacteroidia</taxon>
        <taxon>Bacteroidales</taxon>
        <taxon>Prevotellaceae</taxon>
        <taxon>Leyella</taxon>
    </lineage>
</organism>
<comment type="caution">
    <text evidence="9">The sequence shown here is derived from an EMBL/GenBank/DDBJ whole genome shotgun (WGS) entry which is preliminary data.</text>
</comment>
<dbReference type="PANTHER" id="PTHR37833:SF1">
    <property type="entry name" value="SIGNAL PEPTIDE PROTEIN"/>
    <property type="match status" value="1"/>
</dbReference>
<name>A0AAW7JLZ1_9BACT</name>
<dbReference type="EMBL" id="JAUEIE010000009">
    <property type="protein sequence ID" value="MDN0023240.1"/>
    <property type="molecule type" value="Genomic_DNA"/>
</dbReference>
<feature type="domain" description="HYDIN/VesB/CFA65-like Ig-like" evidence="7">
    <location>
        <begin position="254"/>
        <end position="352"/>
    </location>
</feature>
<protein>
    <submittedName>
        <fullName evidence="9">DUF1573 domain-containing protein</fullName>
    </submittedName>
</protein>
<dbReference type="PANTHER" id="PTHR37833">
    <property type="entry name" value="LIPOPROTEIN-RELATED"/>
    <property type="match status" value="1"/>
</dbReference>
<dbReference type="EMBL" id="JAUEIF010000004">
    <property type="protein sequence ID" value="MDN0025116.1"/>
    <property type="molecule type" value="Genomic_DNA"/>
</dbReference>
<evidence type="ECO:0000259" key="7">
    <source>
        <dbReference type="Pfam" id="PF22544"/>
    </source>
</evidence>
<dbReference type="Proteomes" id="UP001167831">
    <property type="component" value="Unassembled WGS sequence"/>
</dbReference>
<evidence type="ECO:0000256" key="5">
    <source>
        <dbReference type="ARBA" id="ARBA00023273"/>
    </source>
</evidence>
<dbReference type="InterPro" id="IPR011467">
    <property type="entry name" value="DUF1573"/>
</dbReference>